<dbReference type="RefSeq" id="WP_313987562.1">
    <property type="nucleotide sequence ID" value="NZ_JASJOS010000019.1"/>
</dbReference>
<gene>
    <name evidence="1" type="ORF">QNI16_32490</name>
</gene>
<reference evidence="1" key="1">
    <citation type="submission" date="2023-05" db="EMBL/GenBank/DDBJ databases">
        <authorList>
            <person name="Zhang X."/>
        </authorList>
    </citation>
    <scope>NUCLEOTIDE SEQUENCE</scope>
    <source>
        <strain evidence="1">YF14B1</strain>
    </source>
</reference>
<dbReference type="Pfam" id="PF06626">
    <property type="entry name" value="DUF1152"/>
    <property type="match status" value="1"/>
</dbReference>
<dbReference type="Proteomes" id="UP001241110">
    <property type="component" value="Unassembled WGS sequence"/>
</dbReference>
<evidence type="ECO:0000313" key="2">
    <source>
        <dbReference type="Proteomes" id="UP001241110"/>
    </source>
</evidence>
<protein>
    <submittedName>
        <fullName evidence="1">DUF1152 domain-containing protein</fullName>
    </submittedName>
</protein>
<sequence length="320" mass="36493">MFKLSEIPLFKTLENSKSILLAGAGGGYDIYCGLPLYFALKAMGKEVHLANLSFTYLPMTNSEKVFDQCYLVKAGDKNNHQINYFPEKYLADWFLTEQQEQVNIYAFELSGVQPTKKIYDQIIERHSIDTVILIDGGTDSLMFGDEEELGTPLEDSCSLVAVNKTSVKNKLLVCLGFGVDRFHGVSHFRFLENTSKILAEGGFLGSFHLLPTMPEVEKYMSAVNYVNQHMERQSIVSNSIVSAIEGKFGDFHRTLRTSGSELWINSLMSIYWCYQVQNVVHNLKYYNYIANSQTRGQLNQGLYDYRQQLSEVREMRKIPV</sequence>
<comment type="caution">
    <text evidence="1">The sequence shown here is derived from an EMBL/GenBank/DDBJ whole genome shotgun (WGS) entry which is preliminary data.</text>
</comment>
<dbReference type="EMBL" id="JASJOS010000019">
    <property type="protein sequence ID" value="MDJ1485255.1"/>
    <property type="molecule type" value="Genomic_DNA"/>
</dbReference>
<evidence type="ECO:0000313" key="1">
    <source>
        <dbReference type="EMBL" id="MDJ1485255.1"/>
    </source>
</evidence>
<dbReference type="InterPro" id="IPR010581">
    <property type="entry name" value="DUF1152"/>
</dbReference>
<name>A0AAE3QXA8_9BACT</name>
<accession>A0AAE3QXA8</accession>
<organism evidence="1 2">
    <name type="scientific">Xanthocytophaga flava</name>
    <dbReference type="NCBI Taxonomy" id="3048013"/>
    <lineage>
        <taxon>Bacteria</taxon>
        <taxon>Pseudomonadati</taxon>
        <taxon>Bacteroidota</taxon>
        <taxon>Cytophagia</taxon>
        <taxon>Cytophagales</taxon>
        <taxon>Rhodocytophagaceae</taxon>
        <taxon>Xanthocytophaga</taxon>
    </lineage>
</organism>
<dbReference type="AlphaFoldDB" id="A0AAE3QXA8"/>
<proteinExistence type="predicted"/>